<keyword evidence="4" id="KW-1185">Reference proteome</keyword>
<accession>A0ABM6UNR0</accession>
<keyword evidence="2" id="KW-0732">Signal</keyword>
<dbReference type="Proteomes" id="UP000240908">
    <property type="component" value="Chromosome"/>
</dbReference>
<feature type="signal peptide" evidence="2">
    <location>
        <begin position="1"/>
        <end position="27"/>
    </location>
</feature>
<gene>
    <name evidence="3" type="ORF">DA391_02325</name>
</gene>
<name>A0ABM6UNR0_9GAMM</name>
<dbReference type="RefSeq" id="WP_108087304.1">
    <property type="nucleotide sequence ID" value="NZ_CABHYR010000013.1"/>
</dbReference>
<evidence type="ECO:0000256" key="2">
    <source>
        <dbReference type="SAM" id="SignalP"/>
    </source>
</evidence>
<feature type="region of interest" description="Disordered" evidence="1">
    <location>
        <begin position="77"/>
        <end position="130"/>
    </location>
</feature>
<feature type="chain" id="PRO_5047200527" evidence="2">
    <location>
        <begin position="28"/>
        <end position="130"/>
    </location>
</feature>
<dbReference type="InterPro" id="IPR009468">
    <property type="entry name" value="DUF1090"/>
</dbReference>
<evidence type="ECO:0000256" key="1">
    <source>
        <dbReference type="SAM" id="MobiDB-lite"/>
    </source>
</evidence>
<organism evidence="3 4">
    <name type="scientific">Yersinia massiliensis</name>
    <dbReference type="NCBI Taxonomy" id="419257"/>
    <lineage>
        <taxon>Bacteria</taxon>
        <taxon>Pseudomonadati</taxon>
        <taxon>Pseudomonadota</taxon>
        <taxon>Gammaproteobacteria</taxon>
        <taxon>Enterobacterales</taxon>
        <taxon>Yersiniaceae</taxon>
        <taxon>Yersinia</taxon>
    </lineage>
</organism>
<dbReference type="Pfam" id="PF06476">
    <property type="entry name" value="DUF1090"/>
    <property type="match status" value="1"/>
</dbReference>
<sequence>MLLRSTLLRHSLLLVLPIIMFTSTAYAALDDECAVKAKEIQQQIDYAKQHGNTRRAAGLQTALKEVKNNCTAESLEADRQKKIRQKQHDVTERQEELKEAQQKGDADKISKQQKKLAEAQAELKQAKERK</sequence>
<dbReference type="EMBL" id="CP028487">
    <property type="protein sequence ID" value="AVX36600.1"/>
    <property type="molecule type" value="Genomic_DNA"/>
</dbReference>
<evidence type="ECO:0000313" key="3">
    <source>
        <dbReference type="EMBL" id="AVX36600.1"/>
    </source>
</evidence>
<proteinExistence type="predicted"/>
<feature type="compositionally biased region" description="Basic and acidic residues" evidence="1">
    <location>
        <begin position="77"/>
        <end position="110"/>
    </location>
</feature>
<evidence type="ECO:0000313" key="4">
    <source>
        <dbReference type="Proteomes" id="UP000240908"/>
    </source>
</evidence>
<protein>
    <submittedName>
        <fullName evidence="3">DUF1090 domain-containing protein</fullName>
    </submittedName>
</protein>
<reference evidence="4" key="1">
    <citation type="journal article" date="2018" name="Genome Announc.">
        <title>First complete genome sequence of Yersinia massiliensis.</title>
        <authorList>
            <person name="Thomas M.C."/>
            <person name="Arling V."/>
            <person name="Goji N."/>
            <person name="Janzen T.W."/>
            <person name="Duceppe M.-O."/>
            <person name="Mathews A."/>
            <person name="Carrillo C."/>
            <person name="Amoako K."/>
        </authorList>
    </citation>
    <scope>NUCLEOTIDE SEQUENCE [LARGE SCALE GENOMIC DNA]</scope>
    <source>
        <strain evidence="4">GTA</strain>
    </source>
</reference>